<dbReference type="OrthoDB" id="2107166at2759"/>
<dbReference type="VEuPathDB" id="FungiDB:AMAG_18891"/>
<dbReference type="Proteomes" id="UP000054350">
    <property type="component" value="Unassembled WGS sequence"/>
</dbReference>
<dbReference type="AlphaFoldDB" id="A0A0L0SJB2"/>
<dbReference type="PROSITE" id="PS51782">
    <property type="entry name" value="LYSM"/>
    <property type="match status" value="1"/>
</dbReference>
<keyword evidence="4" id="KW-1185">Reference proteome</keyword>
<dbReference type="EMBL" id="GG745340">
    <property type="protein sequence ID" value="KNE62586.1"/>
    <property type="molecule type" value="Genomic_DNA"/>
</dbReference>
<sequence length="256" mass="26829">MTKLAPWLLHPVETSETLAGIALKYGVTTATLCKANRLTAHHAFFADQLLVVPLCAACPCPARNAPLASEQDGPAAPSPPAKCPRCGQFPATVLHPHDVLPAHRLARLLRMSSLVCDQNDAPAPAPPLLRTAPSVDRLLSAIDEEIAAAKGKWDSVTSLGNHCTTAPHEPACFPADGGGTVSPLVGLAASLDDLAWLWSLLKSSLGKTVPRAASAPSSEKAGARMSPEPVVRTAPIEMAELPLLRRHARVVRSASS</sequence>
<dbReference type="InterPro" id="IPR036779">
    <property type="entry name" value="LysM_dom_sf"/>
</dbReference>
<dbReference type="SUPFAM" id="SSF54106">
    <property type="entry name" value="LysM domain"/>
    <property type="match status" value="1"/>
</dbReference>
<proteinExistence type="predicted"/>
<protein>
    <recommendedName>
        <fullName evidence="2">LysM domain-containing protein</fullName>
    </recommendedName>
</protein>
<dbReference type="Pfam" id="PF01476">
    <property type="entry name" value="LysM"/>
    <property type="match status" value="1"/>
</dbReference>
<gene>
    <name evidence="3" type="ORF">AMAG_18891</name>
</gene>
<evidence type="ECO:0000313" key="3">
    <source>
        <dbReference type="EMBL" id="KNE62586.1"/>
    </source>
</evidence>
<name>A0A0L0SJB2_ALLM3</name>
<dbReference type="Gene3D" id="3.10.350.10">
    <property type="entry name" value="LysM domain"/>
    <property type="match status" value="1"/>
</dbReference>
<evidence type="ECO:0000313" key="4">
    <source>
        <dbReference type="Proteomes" id="UP000054350"/>
    </source>
</evidence>
<reference evidence="3 4" key="1">
    <citation type="submission" date="2009-11" db="EMBL/GenBank/DDBJ databases">
        <title>Annotation of Allomyces macrogynus ATCC 38327.</title>
        <authorList>
            <consortium name="The Broad Institute Genome Sequencing Platform"/>
            <person name="Russ C."/>
            <person name="Cuomo C."/>
            <person name="Burger G."/>
            <person name="Gray M.W."/>
            <person name="Holland P.W.H."/>
            <person name="King N."/>
            <person name="Lang F.B.F."/>
            <person name="Roger A.J."/>
            <person name="Ruiz-Trillo I."/>
            <person name="Young S.K."/>
            <person name="Zeng Q."/>
            <person name="Gargeya S."/>
            <person name="Fitzgerald M."/>
            <person name="Haas B."/>
            <person name="Abouelleil A."/>
            <person name="Alvarado L."/>
            <person name="Arachchi H.M."/>
            <person name="Berlin A."/>
            <person name="Chapman S.B."/>
            <person name="Gearin G."/>
            <person name="Goldberg J."/>
            <person name="Griggs A."/>
            <person name="Gujja S."/>
            <person name="Hansen M."/>
            <person name="Heiman D."/>
            <person name="Howarth C."/>
            <person name="Larimer J."/>
            <person name="Lui A."/>
            <person name="MacDonald P.J.P."/>
            <person name="McCowen C."/>
            <person name="Montmayeur A."/>
            <person name="Murphy C."/>
            <person name="Neiman D."/>
            <person name="Pearson M."/>
            <person name="Priest M."/>
            <person name="Roberts A."/>
            <person name="Saif S."/>
            <person name="Shea T."/>
            <person name="Sisk P."/>
            <person name="Stolte C."/>
            <person name="Sykes S."/>
            <person name="Wortman J."/>
            <person name="Nusbaum C."/>
            <person name="Birren B."/>
        </authorList>
    </citation>
    <scope>NUCLEOTIDE SEQUENCE [LARGE SCALE GENOMIC DNA]</scope>
    <source>
        <strain evidence="3 4">ATCC 38327</strain>
    </source>
</reference>
<dbReference type="CDD" id="cd00118">
    <property type="entry name" value="LysM"/>
    <property type="match status" value="1"/>
</dbReference>
<reference evidence="4" key="2">
    <citation type="submission" date="2009-11" db="EMBL/GenBank/DDBJ databases">
        <title>The Genome Sequence of Allomyces macrogynus strain ATCC 38327.</title>
        <authorList>
            <consortium name="The Broad Institute Genome Sequencing Platform"/>
            <person name="Russ C."/>
            <person name="Cuomo C."/>
            <person name="Shea T."/>
            <person name="Young S.K."/>
            <person name="Zeng Q."/>
            <person name="Koehrsen M."/>
            <person name="Haas B."/>
            <person name="Borodovsky M."/>
            <person name="Guigo R."/>
            <person name="Alvarado L."/>
            <person name="Berlin A."/>
            <person name="Borenstein D."/>
            <person name="Chen Z."/>
            <person name="Engels R."/>
            <person name="Freedman E."/>
            <person name="Gellesch M."/>
            <person name="Goldberg J."/>
            <person name="Griggs A."/>
            <person name="Gujja S."/>
            <person name="Heiman D."/>
            <person name="Hepburn T."/>
            <person name="Howarth C."/>
            <person name="Jen D."/>
            <person name="Larson L."/>
            <person name="Lewis B."/>
            <person name="Mehta T."/>
            <person name="Park D."/>
            <person name="Pearson M."/>
            <person name="Roberts A."/>
            <person name="Saif S."/>
            <person name="Shenoy N."/>
            <person name="Sisk P."/>
            <person name="Stolte C."/>
            <person name="Sykes S."/>
            <person name="Walk T."/>
            <person name="White J."/>
            <person name="Yandava C."/>
            <person name="Burger G."/>
            <person name="Gray M.W."/>
            <person name="Holland P.W.H."/>
            <person name="King N."/>
            <person name="Lang F.B.F."/>
            <person name="Roger A.J."/>
            <person name="Ruiz-Trillo I."/>
            <person name="Lander E."/>
            <person name="Nusbaum C."/>
        </authorList>
    </citation>
    <scope>NUCLEOTIDE SEQUENCE [LARGE SCALE GENOMIC DNA]</scope>
    <source>
        <strain evidence="4">ATCC 38327</strain>
    </source>
</reference>
<evidence type="ECO:0000259" key="2">
    <source>
        <dbReference type="PROSITE" id="PS51782"/>
    </source>
</evidence>
<evidence type="ECO:0000256" key="1">
    <source>
        <dbReference type="SAM" id="MobiDB-lite"/>
    </source>
</evidence>
<accession>A0A0L0SJB2</accession>
<feature type="region of interest" description="Disordered" evidence="1">
    <location>
        <begin position="209"/>
        <end position="228"/>
    </location>
</feature>
<organism evidence="3 4">
    <name type="scientific">Allomyces macrogynus (strain ATCC 38327)</name>
    <name type="common">Allomyces javanicus var. macrogynus</name>
    <dbReference type="NCBI Taxonomy" id="578462"/>
    <lineage>
        <taxon>Eukaryota</taxon>
        <taxon>Fungi</taxon>
        <taxon>Fungi incertae sedis</taxon>
        <taxon>Blastocladiomycota</taxon>
        <taxon>Blastocladiomycetes</taxon>
        <taxon>Blastocladiales</taxon>
        <taxon>Blastocladiaceae</taxon>
        <taxon>Allomyces</taxon>
    </lineage>
</organism>
<dbReference type="InterPro" id="IPR018392">
    <property type="entry name" value="LysM"/>
</dbReference>
<feature type="domain" description="LysM" evidence="2">
    <location>
        <begin position="8"/>
        <end position="52"/>
    </location>
</feature>